<comment type="caution">
    <text evidence="1">The sequence shown here is derived from an EMBL/GenBank/DDBJ whole genome shotgun (WGS) entry which is preliminary data.</text>
</comment>
<evidence type="ECO:0000313" key="1">
    <source>
        <dbReference type="EMBL" id="RNA24570.1"/>
    </source>
</evidence>
<proteinExistence type="predicted"/>
<dbReference type="AlphaFoldDB" id="A0A3M7RMC9"/>
<gene>
    <name evidence="1" type="ORF">BpHYR1_030143</name>
</gene>
<name>A0A3M7RMC9_BRAPC</name>
<keyword evidence="2" id="KW-1185">Reference proteome</keyword>
<reference evidence="1 2" key="1">
    <citation type="journal article" date="2018" name="Sci. Rep.">
        <title>Genomic signatures of local adaptation to the degree of environmental predictability in rotifers.</title>
        <authorList>
            <person name="Franch-Gras L."/>
            <person name="Hahn C."/>
            <person name="Garcia-Roger E.M."/>
            <person name="Carmona M.J."/>
            <person name="Serra M."/>
            <person name="Gomez A."/>
        </authorList>
    </citation>
    <scope>NUCLEOTIDE SEQUENCE [LARGE SCALE GENOMIC DNA]</scope>
    <source>
        <strain evidence="1">HYR1</strain>
    </source>
</reference>
<sequence length="64" mass="7059">MELICYIGISLYGGSLYGGLTLTNTSSHKTKITLGIILMILFYLAKSQKARLIFNLSKIASVFE</sequence>
<dbReference type="EMBL" id="REGN01003097">
    <property type="protein sequence ID" value="RNA24570.1"/>
    <property type="molecule type" value="Genomic_DNA"/>
</dbReference>
<dbReference type="Proteomes" id="UP000276133">
    <property type="component" value="Unassembled WGS sequence"/>
</dbReference>
<evidence type="ECO:0000313" key="2">
    <source>
        <dbReference type="Proteomes" id="UP000276133"/>
    </source>
</evidence>
<organism evidence="1 2">
    <name type="scientific">Brachionus plicatilis</name>
    <name type="common">Marine rotifer</name>
    <name type="synonym">Brachionus muelleri</name>
    <dbReference type="NCBI Taxonomy" id="10195"/>
    <lineage>
        <taxon>Eukaryota</taxon>
        <taxon>Metazoa</taxon>
        <taxon>Spiralia</taxon>
        <taxon>Gnathifera</taxon>
        <taxon>Rotifera</taxon>
        <taxon>Eurotatoria</taxon>
        <taxon>Monogononta</taxon>
        <taxon>Pseudotrocha</taxon>
        <taxon>Ploima</taxon>
        <taxon>Brachionidae</taxon>
        <taxon>Brachionus</taxon>
    </lineage>
</organism>
<accession>A0A3M7RMC9</accession>
<protein>
    <submittedName>
        <fullName evidence="1">Uncharacterized protein</fullName>
    </submittedName>
</protein>